<feature type="transmembrane region" description="Helical" evidence="1">
    <location>
        <begin position="12"/>
        <end position="29"/>
    </location>
</feature>
<keyword evidence="1" id="KW-1133">Transmembrane helix</keyword>
<name>A0A3A8EA40_9GAMM</name>
<keyword evidence="1" id="KW-0472">Membrane</keyword>
<reference evidence="2 3" key="1">
    <citation type="submission" date="2018-09" db="EMBL/GenBank/DDBJ databases">
        <title>The draft genome of Acinetobacter spp. strains.</title>
        <authorList>
            <person name="Qin J."/>
            <person name="Feng Y."/>
            <person name="Zong Z."/>
        </authorList>
    </citation>
    <scope>NUCLEOTIDE SEQUENCE [LARGE SCALE GENOMIC DNA]</scope>
    <source>
        <strain evidence="2 3">WCHAc060096</strain>
    </source>
</reference>
<keyword evidence="3" id="KW-1185">Reference proteome</keyword>
<dbReference type="AlphaFoldDB" id="A0A3A8EA40"/>
<dbReference type="EMBL" id="RAXU01000020">
    <property type="protein sequence ID" value="RKG31535.1"/>
    <property type="molecule type" value="Genomic_DNA"/>
</dbReference>
<dbReference type="Proteomes" id="UP000269001">
    <property type="component" value="Unassembled WGS sequence"/>
</dbReference>
<proteinExistence type="predicted"/>
<protein>
    <submittedName>
        <fullName evidence="2">Uncharacterized protein</fullName>
    </submittedName>
</protein>
<evidence type="ECO:0000313" key="3">
    <source>
        <dbReference type="Proteomes" id="UP000269001"/>
    </source>
</evidence>
<comment type="caution">
    <text evidence="2">The sequence shown here is derived from an EMBL/GenBank/DDBJ whole genome shotgun (WGS) entry which is preliminary data.</text>
</comment>
<sequence>MWIFASVKRTLVLFVCVVILVAILFWLYLNILASVSVSSHHAQIHLPESLPTKIHVGNYLQTRSIGKLDTTIDINRQLNLPLRGKYLADLSFEVETPITVNIDYSTMLKIDETMPLETTTDLIYQNKLLPKFPLKLAIPIQLDVPFQLKRSYTLPVKISFSGPVYFEFNESVHLNVQHQFKPTLNINDPMTMRKIATFKAVMYNSVQTTQANLDMQMQLPLKNIHP</sequence>
<gene>
    <name evidence="2" type="ORF">D7V21_13775</name>
</gene>
<keyword evidence="1" id="KW-0812">Transmembrane</keyword>
<organism evidence="2 3">
    <name type="scientific">Acinetobacter guerrae</name>
    <dbReference type="NCBI Taxonomy" id="1843371"/>
    <lineage>
        <taxon>Bacteria</taxon>
        <taxon>Pseudomonadati</taxon>
        <taxon>Pseudomonadota</taxon>
        <taxon>Gammaproteobacteria</taxon>
        <taxon>Moraxellales</taxon>
        <taxon>Moraxellaceae</taxon>
        <taxon>Acinetobacter</taxon>
    </lineage>
</organism>
<accession>A0A3A8EA40</accession>
<evidence type="ECO:0000313" key="2">
    <source>
        <dbReference type="EMBL" id="RKG31535.1"/>
    </source>
</evidence>
<evidence type="ECO:0000256" key="1">
    <source>
        <dbReference type="SAM" id="Phobius"/>
    </source>
</evidence>